<organism evidence="5 6">
    <name type="scientific">Victivallis vadensis</name>
    <dbReference type="NCBI Taxonomy" id="172901"/>
    <lineage>
        <taxon>Bacteria</taxon>
        <taxon>Pseudomonadati</taxon>
        <taxon>Lentisphaerota</taxon>
        <taxon>Lentisphaeria</taxon>
        <taxon>Victivallales</taxon>
        <taxon>Victivallaceae</taxon>
        <taxon>Victivallis</taxon>
    </lineage>
</organism>
<protein>
    <recommendedName>
        <fullName evidence="4">Alpha-galactosidase</fullName>
        <ecNumber evidence="4">3.2.1.22</ecNumber>
    </recommendedName>
    <alternativeName>
        <fullName evidence="4">Melibiase</fullName>
    </alternativeName>
</protein>
<dbReference type="InterPro" id="IPR017853">
    <property type="entry name" value="GH"/>
</dbReference>
<keyword evidence="6" id="KW-1185">Reference proteome</keyword>
<dbReference type="SUPFAM" id="SSF51445">
    <property type="entry name" value="(Trans)glycosidases"/>
    <property type="match status" value="1"/>
</dbReference>
<dbReference type="GeneID" id="78297132"/>
<dbReference type="PANTHER" id="PTHR11452:SF42">
    <property type="entry name" value="ALPHA-GALACTOSIDASE"/>
    <property type="match status" value="1"/>
</dbReference>
<dbReference type="GO" id="GO:0004557">
    <property type="term" value="F:alpha-galactosidase activity"/>
    <property type="evidence" value="ECO:0007669"/>
    <property type="project" value="UniProtKB-EC"/>
</dbReference>
<dbReference type="CDD" id="cd14792">
    <property type="entry name" value="GH27"/>
    <property type="match status" value="1"/>
</dbReference>
<dbReference type="InterPro" id="IPR002241">
    <property type="entry name" value="Glyco_hydro_27"/>
</dbReference>
<dbReference type="OrthoDB" id="9807519at2"/>
<keyword evidence="3 4" id="KW-0326">Glycosidase</keyword>
<comment type="catalytic activity">
    <reaction evidence="4">
        <text>Hydrolysis of terminal, non-reducing alpha-D-galactose residues in alpha-D-galactosides, including galactose oligosaccharides, galactomannans and galactolipids.</text>
        <dbReference type="EC" id="3.2.1.22"/>
    </reaction>
</comment>
<dbReference type="Proteomes" id="UP000245959">
    <property type="component" value="Unassembled WGS sequence"/>
</dbReference>
<accession>A0A2U1AEF6</accession>
<keyword evidence="4" id="KW-1015">Disulfide bond</keyword>
<evidence type="ECO:0000256" key="3">
    <source>
        <dbReference type="ARBA" id="ARBA00023295"/>
    </source>
</evidence>
<dbReference type="GO" id="GO:0005975">
    <property type="term" value="P:carbohydrate metabolic process"/>
    <property type="evidence" value="ECO:0007669"/>
    <property type="project" value="InterPro"/>
</dbReference>
<evidence type="ECO:0000313" key="5">
    <source>
        <dbReference type="EMBL" id="PVY34755.1"/>
    </source>
</evidence>
<reference evidence="5 6" key="1">
    <citation type="submission" date="2018-04" db="EMBL/GenBank/DDBJ databases">
        <title>Genomic Encyclopedia of Type Strains, Phase IV (KMG-IV): sequencing the most valuable type-strain genomes for metagenomic binning, comparative biology and taxonomic classification.</title>
        <authorList>
            <person name="Goeker M."/>
        </authorList>
    </citation>
    <scope>NUCLEOTIDE SEQUENCE [LARGE SCALE GENOMIC DNA]</scope>
    <source>
        <strain evidence="5 6">DSM 14823</strain>
    </source>
</reference>
<dbReference type="EC" id="3.2.1.22" evidence="4"/>
<name>A0A2U1AEF6_9BACT</name>
<keyword evidence="2 4" id="KW-0378">Hydrolase</keyword>
<dbReference type="PANTHER" id="PTHR11452">
    <property type="entry name" value="ALPHA-GALACTOSIDASE/ALPHA-N-ACETYLGALACTOSAMINIDASE"/>
    <property type="match status" value="1"/>
</dbReference>
<comment type="caution">
    <text evidence="5">The sequence shown here is derived from an EMBL/GenBank/DDBJ whole genome shotgun (WGS) entry which is preliminary data.</text>
</comment>
<dbReference type="AlphaFoldDB" id="A0A2U1AEF6"/>
<evidence type="ECO:0000256" key="1">
    <source>
        <dbReference type="ARBA" id="ARBA00009743"/>
    </source>
</evidence>
<sequence>MLITKTEIPPSGWNSFDCYLTTINEEQTLANLEQFLRKLKPAGYEYFCLDAAWYADGDAELDEDLRRVGQNRKMHIDEFGRFIPSPVNFPHGLRPIADRCHENGVKFGVHLMRGMPRIALERNTPVKGAGCRARDIYDPDNFCSWCDYTVATDASQSGAFEYYRSVLEYLTEELAVDFIKLDDVVEHPDHVALFAKAIDSVARPVLLSLSPGSQDIWRGSWKLYEPYANMIRVTADAWDHDAVNALKLQRWHEFEELSGPALWADLDMLPLGALQVTTPQTKPTEQGAARQSNLTPLGKKTMMTIFAMSCSPLIFGGDLPQTPDDDIAWATHPGMLECNRNGIVGRRVTLMRHIDVRKTPHKADPRHGWLGIFNIDSVRRHVKLTPELLGFQDIPPLFDVWEERDAHVNPDGILELYLHPGDCAFLKY</sequence>
<comment type="similarity">
    <text evidence="1 4">Belongs to the glycosyl hydrolase 27 family.</text>
</comment>
<dbReference type="RefSeq" id="WP_116885872.1">
    <property type="nucleotide sequence ID" value="NZ_CABMMC010000026.1"/>
</dbReference>
<evidence type="ECO:0000256" key="4">
    <source>
        <dbReference type="RuleBase" id="RU361168"/>
    </source>
</evidence>
<dbReference type="PRINTS" id="PR00740">
    <property type="entry name" value="GLHYDRLASE27"/>
</dbReference>
<proteinExistence type="inferred from homology"/>
<evidence type="ECO:0000313" key="6">
    <source>
        <dbReference type="Proteomes" id="UP000245959"/>
    </source>
</evidence>
<dbReference type="EMBL" id="QEKH01000048">
    <property type="protein sequence ID" value="PVY34755.1"/>
    <property type="molecule type" value="Genomic_DNA"/>
</dbReference>
<dbReference type="InterPro" id="IPR013785">
    <property type="entry name" value="Aldolase_TIM"/>
</dbReference>
<evidence type="ECO:0000256" key="2">
    <source>
        <dbReference type="ARBA" id="ARBA00022801"/>
    </source>
</evidence>
<gene>
    <name evidence="5" type="ORF">C8D82_14816</name>
</gene>
<dbReference type="Gene3D" id="3.20.20.70">
    <property type="entry name" value="Aldolase class I"/>
    <property type="match status" value="1"/>
</dbReference>